<organism evidence="1">
    <name type="scientific">freshwater metagenome</name>
    <dbReference type="NCBI Taxonomy" id="449393"/>
    <lineage>
        <taxon>unclassified sequences</taxon>
        <taxon>metagenomes</taxon>
        <taxon>ecological metagenomes</taxon>
    </lineage>
</organism>
<accession>A0A6J6ERZ1</accession>
<evidence type="ECO:0000313" key="1">
    <source>
        <dbReference type="EMBL" id="CAB4577614.1"/>
    </source>
</evidence>
<sequence>MPRAVNESITTEGFAPLGPTNGVYKSVMRIFLLVELYLRVYQKGITSFIYAELVSMLARDLFVE</sequence>
<protein>
    <submittedName>
        <fullName evidence="1">Unannotated protein</fullName>
    </submittedName>
</protein>
<reference evidence="1" key="1">
    <citation type="submission" date="2020-05" db="EMBL/GenBank/DDBJ databases">
        <authorList>
            <person name="Chiriac C."/>
            <person name="Salcher M."/>
            <person name="Ghai R."/>
            <person name="Kavagutti S V."/>
        </authorList>
    </citation>
    <scope>NUCLEOTIDE SEQUENCE</scope>
</reference>
<gene>
    <name evidence="1" type="ORF">UFOPK1683_01044</name>
</gene>
<dbReference type="EMBL" id="CAEZTL010000140">
    <property type="protein sequence ID" value="CAB4577614.1"/>
    <property type="molecule type" value="Genomic_DNA"/>
</dbReference>
<proteinExistence type="predicted"/>
<dbReference type="AlphaFoldDB" id="A0A6J6ERZ1"/>
<name>A0A6J6ERZ1_9ZZZZ</name>